<dbReference type="EMBL" id="DS113251">
    <property type="protein sequence ID" value="EAY15746.1"/>
    <property type="molecule type" value="Genomic_DNA"/>
</dbReference>
<dbReference type="VEuPathDB" id="TrichDB:TVAG_187970"/>
<protein>
    <submittedName>
        <fullName evidence="1">Uncharacterized protein</fullName>
    </submittedName>
</protein>
<reference evidence="1" key="2">
    <citation type="journal article" date="2007" name="Science">
        <title>Draft genome sequence of the sexually transmitted pathogen Trichomonas vaginalis.</title>
        <authorList>
            <person name="Carlton J.M."/>
            <person name="Hirt R.P."/>
            <person name="Silva J.C."/>
            <person name="Delcher A.L."/>
            <person name="Schatz M."/>
            <person name="Zhao Q."/>
            <person name="Wortman J.R."/>
            <person name="Bidwell S.L."/>
            <person name="Alsmark U.C.M."/>
            <person name="Besteiro S."/>
            <person name="Sicheritz-Ponten T."/>
            <person name="Noel C.J."/>
            <person name="Dacks J.B."/>
            <person name="Foster P.G."/>
            <person name="Simillion C."/>
            <person name="Van de Peer Y."/>
            <person name="Miranda-Saavedra D."/>
            <person name="Barton G.J."/>
            <person name="Westrop G.D."/>
            <person name="Mueller S."/>
            <person name="Dessi D."/>
            <person name="Fiori P.L."/>
            <person name="Ren Q."/>
            <person name="Paulsen I."/>
            <person name="Zhang H."/>
            <person name="Bastida-Corcuera F.D."/>
            <person name="Simoes-Barbosa A."/>
            <person name="Brown M.T."/>
            <person name="Hayes R.D."/>
            <person name="Mukherjee M."/>
            <person name="Okumura C.Y."/>
            <person name="Schneider R."/>
            <person name="Smith A.J."/>
            <person name="Vanacova S."/>
            <person name="Villalvazo M."/>
            <person name="Haas B.J."/>
            <person name="Pertea M."/>
            <person name="Feldblyum T.V."/>
            <person name="Utterback T.R."/>
            <person name="Shu C.L."/>
            <person name="Osoegawa K."/>
            <person name="de Jong P.J."/>
            <person name="Hrdy I."/>
            <person name="Horvathova L."/>
            <person name="Zubacova Z."/>
            <person name="Dolezal P."/>
            <person name="Malik S.B."/>
            <person name="Logsdon J.M. Jr."/>
            <person name="Henze K."/>
            <person name="Gupta A."/>
            <person name="Wang C.C."/>
            <person name="Dunne R.L."/>
            <person name="Upcroft J.A."/>
            <person name="Upcroft P."/>
            <person name="White O."/>
            <person name="Salzberg S.L."/>
            <person name="Tang P."/>
            <person name="Chiu C.-H."/>
            <person name="Lee Y.-S."/>
            <person name="Embley T.M."/>
            <person name="Coombs G.H."/>
            <person name="Mottram J.C."/>
            <person name="Tachezy J."/>
            <person name="Fraser-Liggett C.M."/>
            <person name="Johnson P.J."/>
        </authorList>
    </citation>
    <scope>NUCLEOTIDE SEQUENCE [LARGE SCALE GENOMIC DNA]</scope>
    <source>
        <strain evidence="1">G3</strain>
    </source>
</reference>
<dbReference type="InParanoid" id="A2DV19"/>
<name>A2DV19_TRIV3</name>
<accession>A2DV19</accession>
<evidence type="ECO:0000313" key="1">
    <source>
        <dbReference type="EMBL" id="EAY15746.1"/>
    </source>
</evidence>
<dbReference type="RefSeq" id="XP_001327969.1">
    <property type="nucleotide sequence ID" value="XM_001327934.1"/>
</dbReference>
<sequence>MSTYRTNKHAQTSRTPFLTDMAFPTASRKQSSTSRASYMMRCNEMSSVIEIFNEIITKYQEVMQKMPPDVCSKEFPKSFSAFRESFEQFIRTMQSYIGLQKEKENNETPTKNSNLVAVIDEISILSEKVSTFLASAEDLSVNGMVSINSTIEKSFQTIFYISNSITDAIKVQKIVNQDLISKGLELYRNSYKAYKMAKDIKSNSPKKESKEYNISDLKEIISTVNCQGYHLLTTRIPSALNNRSTLIDLRSMLSSSCAYISSLTELSLIFNESMSFLIMDILGLIRTFNNAMMDQNIPCKLDVQGLTV</sequence>
<reference evidence="1" key="1">
    <citation type="submission" date="2006-10" db="EMBL/GenBank/DDBJ databases">
        <authorList>
            <person name="Amadeo P."/>
            <person name="Zhao Q."/>
            <person name="Wortman J."/>
            <person name="Fraser-Liggett C."/>
            <person name="Carlton J."/>
        </authorList>
    </citation>
    <scope>NUCLEOTIDE SEQUENCE</scope>
    <source>
        <strain evidence="1">G3</strain>
    </source>
</reference>
<dbReference type="KEGG" id="tva:4773753"/>
<gene>
    <name evidence="1" type="ORF">TVAG_187970</name>
</gene>
<organism evidence="1 2">
    <name type="scientific">Trichomonas vaginalis (strain ATCC PRA-98 / G3)</name>
    <dbReference type="NCBI Taxonomy" id="412133"/>
    <lineage>
        <taxon>Eukaryota</taxon>
        <taxon>Metamonada</taxon>
        <taxon>Parabasalia</taxon>
        <taxon>Trichomonadida</taxon>
        <taxon>Trichomonadidae</taxon>
        <taxon>Trichomonas</taxon>
    </lineage>
</organism>
<keyword evidence="2" id="KW-1185">Reference proteome</keyword>
<proteinExistence type="predicted"/>
<dbReference type="VEuPathDB" id="TrichDB:TVAGG3_0940650"/>
<dbReference type="Proteomes" id="UP000001542">
    <property type="component" value="Unassembled WGS sequence"/>
</dbReference>
<dbReference type="AlphaFoldDB" id="A2DV19"/>
<evidence type="ECO:0000313" key="2">
    <source>
        <dbReference type="Proteomes" id="UP000001542"/>
    </source>
</evidence>